<dbReference type="SUPFAM" id="SSF81411">
    <property type="entry name" value="Mitochondrial cytochrome c oxidase subunit VIa"/>
    <property type="match status" value="1"/>
</dbReference>
<dbReference type="PhylomeDB" id="A0A0D2UR69"/>
<evidence type="ECO:0000313" key="8">
    <source>
        <dbReference type="Proteomes" id="UP000008743"/>
    </source>
</evidence>
<dbReference type="Proteomes" id="UP000008743">
    <property type="component" value="Unassembled WGS sequence"/>
</dbReference>
<keyword evidence="4" id="KW-0496">Mitochondrion</keyword>
<name>A0A0D2UR69_CAPO3</name>
<dbReference type="InParanoid" id="A0A0D2UR69"/>
<gene>
    <name evidence="7" type="ORF">CAOG_007345</name>
</gene>
<proteinExistence type="inferred from homology"/>
<keyword evidence="5" id="KW-0472">Membrane</keyword>
<dbReference type="PANTHER" id="PTHR11504:SF0">
    <property type="entry name" value="CYTOCHROME C OXIDASE SUBUNIT"/>
    <property type="match status" value="1"/>
</dbReference>
<dbReference type="EMBL" id="KE346374">
    <property type="protein sequence ID" value="KJE97496.1"/>
    <property type="molecule type" value="Genomic_DNA"/>
</dbReference>
<evidence type="ECO:0000256" key="4">
    <source>
        <dbReference type="ARBA" id="ARBA00023128"/>
    </source>
</evidence>
<reference evidence="8" key="1">
    <citation type="submission" date="2011-02" db="EMBL/GenBank/DDBJ databases">
        <title>The Genome Sequence of Capsaspora owczarzaki ATCC 30864.</title>
        <authorList>
            <person name="Russ C."/>
            <person name="Cuomo C."/>
            <person name="Burger G."/>
            <person name="Gray M.W."/>
            <person name="Holland P.W.H."/>
            <person name="King N."/>
            <person name="Lang F.B.F."/>
            <person name="Roger A.J."/>
            <person name="Ruiz-Trillo I."/>
            <person name="Young S.K."/>
            <person name="Zeng Q."/>
            <person name="Gargeya S."/>
            <person name="Alvarado L."/>
            <person name="Berlin A."/>
            <person name="Chapman S.B."/>
            <person name="Chen Z."/>
            <person name="Freedman E."/>
            <person name="Gellesch M."/>
            <person name="Goldberg J."/>
            <person name="Griggs A."/>
            <person name="Gujja S."/>
            <person name="Heilman E."/>
            <person name="Heiman D."/>
            <person name="Howarth C."/>
            <person name="Mehta T."/>
            <person name="Neiman D."/>
            <person name="Pearson M."/>
            <person name="Roberts A."/>
            <person name="Saif S."/>
            <person name="Shea T."/>
            <person name="Shenoy N."/>
            <person name="Sisk P."/>
            <person name="Stolte C."/>
            <person name="Sykes S."/>
            <person name="White J."/>
            <person name="Yandava C."/>
            <person name="Haas B."/>
            <person name="Nusbaum C."/>
            <person name="Birren B."/>
        </authorList>
    </citation>
    <scope>NUCLEOTIDE SEQUENCE</scope>
    <source>
        <strain evidence="8">ATCC 30864</strain>
    </source>
</reference>
<comment type="similarity">
    <text evidence="6">Belongs to the cytochrome c oxidase subunit 6A family.</text>
</comment>
<dbReference type="InterPro" id="IPR036418">
    <property type="entry name" value="Cyt_c_oxidase_su6a_sf"/>
</dbReference>
<evidence type="ECO:0000313" key="7">
    <source>
        <dbReference type="EMBL" id="KJE97496.1"/>
    </source>
</evidence>
<dbReference type="GO" id="GO:0006123">
    <property type="term" value="P:mitochondrial electron transport, cytochrome c to oxygen"/>
    <property type="evidence" value="ECO:0007669"/>
    <property type="project" value="TreeGrafter"/>
</dbReference>
<dbReference type="AlphaFoldDB" id="A0A0D2UR69"/>
<keyword evidence="2" id="KW-0999">Mitochondrion inner membrane</keyword>
<dbReference type="Pfam" id="PF02046">
    <property type="entry name" value="COX6A"/>
    <property type="match status" value="1"/>
</dbReference>
<organism evidence="7 8">
    <name type="scientific">Capsaspora owczarzaki (strain ATCC 30864)</name>
    <dbReference type="NCBI Taxonomy" id="595528"/>
    <lineage>
        <taxon>Eukaryota</taxon>
        <taxon>Filasterea</taxon>
        <taxon>Capsaspora</taxon>
    </lineage>
</organism>
<protein>
    <recommendedName>
        <fullName evidence="9">Cytochrome c oxidase subunit VIa</fullName>
    </recommendedName>
</protein>
<dbReference type="GO" id="GO:0030234">
    <property type="term" value="F:enzyme regulator activity"/>
    <property type="evidence" value="ECO:0007669"/>
    <property type="project" value="TreeGrafter"/>
</dbReference>
<evidence type="ECO:0000256" key="1">
    <source>
        <dbReference type="ARBA" id="ARBA00004273"/>
    </source>
</evidence>
<keyword evidence="3" id="KW-0809">Transit peptide</keyword>
<accession>A0A0D2UR69</accession>
<comment type="subcellular location">
    <subcellularLocation>
        <location evidence="1">Mitochondrion inner membrane</location>
    </subcellularLocation>
</comment>
<dbReference type="Gene3D" id="4.10.95.10">
    <property type="entry name" value="Cytochrome c oxidase, subunit VIa"/>
    <property type="match status" value="1"/>
</dbReference>
<evidence type="ECO:0000256" key="3">
    <source>
        <dbReference type="ARBA" id="ARBA00022946"/>
    </source>
</evidence>
<dbReference type="InterPro" id="IPR001349">
    <property type="entry name" value="Cyt_c_oxidase_su6a"/>
</dbReference>
<evidence type="ECO:0000256" key="5">
    <source>
        <dbReference type="ARBA" id="ARBA00023136"/>
    </source>
</evidence>
<evidence type="ECO:0000256" key="2">
    <source>
        <dbReference type="ARBA" id="ARBA00022792"/>
    </source>
</evidence>
<sequence>MALLLRASSTFAKQSAHQGKASPSQPLQHWIESPVPLPSSAFLTRSHRPSLLVRHMSSAAGDAAAVAKHAKEAMSTWKKLSLAVCLPACGYLFYYNFVAHPMHEEQRQFVAYPHLRIRTKRFPWTESDLTLFHNPHTNPGPDSGEHEEEHGASAPFLTRLFASGMDTAEQTREKREAHLRYIQAKSQAYIAQREITAKHELRVPLTHRAANEYGLRMDDYQSKQ</sequence>
<keyword evidence="8" id="KW-1185">Reference proteome</keyword>
<dbReference type="OrthoDB" id="5947505at2759"/>
<dbReference type="GO" id="GO:0005743">
    <property type="term" value="C:mitochondrial inner membrane"/>
    <property type="evidence" value="ECO:0007669"/>
    <property type="project" value="UniProtKB-SubCell"/>
</dbReference>
<evidence type="ECO:0000256" key="6">
    <source>
        <dbReference type="RuleBase" id="RU004396"/>
    </source>
</evidence>
<dbReference type="PANTHER" id="PTHR11504">
    <property type="entry name" value="CYTOCHROME C OXIDASE POLYPEPTIDE VIA"/>
    <property type="match status" value="1"/>
</dbReference>
<evidence type="ECO:0008006" key="9">
    <source>
        <dbReference type="Google" id="ProtNLM"/>
    </source>
</evidence>
<dbReference type="STRING" id="595528.A0A0D2UR69"/>